<gene>
    <name evidence="3" type="ordered locus">Fleli_3869</name>
</gene>
<protein>
    <submittedName>
        <fullName evidence="3">Universal stress protein UspA-like protein</fullName>
    </submittedName>
</protein>
<dbReference type="EMBL" id="CP003345">
    <property type="protein sequence ID" value="AFM06174.1"/>
    <property type="molecule type" value="Genomic_DNA"/>
</dbReference>
<proteinExistence type="inferred from homology"/>
<dbReference type="AlphaFoldDB" id="I4AQD9"/>
<evidence type="ECO:0000313" key="3">
    <source>
        <dbReference type="EMBL" id="AFM06174.1"/>
    </source>
</evidence>
<dbReference type="KEGG" id="fli:Fleli_3869"/>
<dbReference type="Pfam" id="PF00582">
    <property type="entry name" value="Usp"/>
    <property type="match status" value="2"/>
</dbReference>
<evidence type="ECO:0000313" key="4">
    <source>
        <dbReference type="Proteomes" id="UP000006054"/>
    </source>
</evidence>
<organism evidence="3 4">
    <name type="scientific">Bernardetia litoralis (strain ATCC 23117 / DSM 6794 / NBRC 15988 / NCIMB 1366 / Fx l1 / Sio-4)</name>
    <name type="common">Flexibacter litoralis</name>
    <dbReference type="NCBI Taxonomy" id="880071"/>
    <lineage>
        <taxon>Bacteria</taxon>
        <taxon>Pseudomonadati</taxon>
        <taxon>Bacteroidota</taxon>
        <taxon>Cytophagia</taxon>
        <taxon>Cytophagales</taxon>
        <taxon>Bernardetiaceae</taxon>
        <taxon>Bernardetia</taxon>
    </lineage>
</organism>
<dbReference type="Gene3D" id="3.40.50.620">
    <property type="entry name" value="HUPs"/>
    <property type="match status" value="2"/>
</dbReference>
<evidence type="ECO:0000256" key="1">
    <source>
        <dbReference type="ARBA" id="ARBA00008791"/>
    </source>
</evidence>
<feature type="domain" description="UspA" evidence="2">
    <location>
        <begin position="149"/>
        <end position="275"/>
    </location>
</feature>
<evidence type="ECO:0000259" key="2">
    <source>
        <dbReference type="Pfam" id="PF00582"/>
    </source>
</evidence>
<keyword evidence="4" id="KW-1185">Reference proteome</keyword>
<dbReference type="InterPro" id="IPR014729">
    <property type="entry name" value="Rossmann-like_a/b/a_fold"/>
</dbReference>
<dbReference type="RefSeq" id="WP_014799597.1">
    <property type="nucleotide sequence ID" value="NC_018018.1"/>
</dbReference>
<dbReference type="eggNOG" id="COG0589">
    <property type="taxonomic scope" value="Bacteria"/>
</dbReference>
<dbReference type="SUPFAM" id="SSF52402">
    <property type="entry name" value="Adenine nucleotide alpha hydrolases-like"/>
    <property type="match status" value="2"/>
</dbReference>
<comment type="similarity">
    <text evidence="1">Belongs to the universal stress protein A family.</text>
</comment>
<dbReference type="PRINTS" id="PR01438">
    <property type="entry name" value="UNVRSLSTRESS"/>
</dbReference>
<dbReference type="InterPro" id="IPR006016">
    <property type="entry name" value="UspA"/>
</dbReference>
<dbReference type="OrthoDB" id="1522603at2"/>
<dbReference type="Proteomes" id="UP000006054">
    <property type="component" value="Chromosome"/>
</dbReference>
<dbReference type="PANTHER" id="PTHR46268:SF6">
    <property type="entry name" value="UNIVERSAL STRESS PROTEIN UP12"/>
    <property type="match status" value="1"/>
</dbReference>
<feature type="domain" description="UspA" evidence="2">
    <location>
        <begin position="2"/>
        <end position="141"/>
    </location>
</feature>
<name>I4AQD9_BERLS</name>
<dbReference type="CDD" id="cd00293">
    <property type="entry name" value="USP-like"/>
    <property type="match status" value="2"/>
</dbReference>
<dbReference type="HOGENOM" id="CLU_049301_2_4_10"/>
<reference evidence="4" key="1">
    <citation type="submission" date="2012-06" db="EMBL/GenBank/DDBJ databases">
        <title>The complete genome of Flexibacter litoralis DSM 6794.</title>
        <authorList>
            <person name="Lucas S."/>
            <person name="Copeland A."/>
            <person name="Lapidus A."/>
            <person name="Glavina del Rio T."/>
            <person name="Dalin E."/>
            <person name="Tice H."/>
            <person name="Bruce D."/>
            <person name="Goodwin L."/>
            <person name="Pitluck S."/>
            <person name="Peters L."/>
            <person name="Ovchinnikova G."/>
            <person name="Lu M."/>
            <person name="Kyrpides N."/>
            <person name="Mavromatis K."/>
            <person name="Ivanova N."/>
            <person name="Brettin T."/>
            <person name="Detter J.C."/>
            <person name="Han C."/>
            <person name="Larimer F."/>
            <person name="Land M."/>
            <person name="Hauser L."/>
            <person name="Markowitz V."/>
            <person name="Cheng J.-F."/>
            <person name="Hugenholtz P."/>
            <person name="Woyke T."/>
            <person name="Wu D."/>
            <person name="Spring S."/>
            <person name="Lang E."/>
            <person name="Kopitz M."/>
            <person name="Brambilla E."/>
            <person name="Klenk H.-P."/>
            <person name="Eisen J.A."/>
        </authorList>
    </citation>
    <scope>NUCLEOTIDE SEQUENCE [LARGE SCALE GENOMIC DNA]</scope>
    <source>
        <strain evidence="4">ATCC 23117 / DSM 6794 / NBRC 15988 / NCIMB 1366 / Sio-4</strain>
    </source>
</reference>
<dbReference type="InterPro" id="IPR006015">
    <property type="entry name" value="Universal_stress_UspA"/>
</dbReference>
<dbReference type="PANTHER" id="PTHR46268">
    <property type="entry name" value="STRESS RESPONSE PROTEIN NHAX"/>
    <property type="match status" value="1"/>
</dbReference>
<accession>I4AQD9</accession>
<sequence>MQTIFVPLDFSENSLQALRHAIQLAKTSVSKIIVFHSYQAPQMGGGSFTGKRKLTELGKQEAEDNMYKVVMKIKEVEPNLDFEHLIVDGDPMQRILFYSESYAADLIVMGTKGASGMTEVFLGSVAAKIINDATCPVVIVPQESEKETYERIVYATALIADDKGTLNYLKGLATDFKAKLECIHVEENAETNTKFETFARNYNEEGTNNQYVDFKTISKKEEQKTEDVLLDYVQENPLTLLVMLRRERDFLQRLFGHSVTNKMAYHSESPLLIMKAADKI</sequence>